<dbReference type="EC" id="2.7.13.3" evidence="2"/>
<keyword evidence="6" id="KW-0804">Transcription</keyword>
<evidence type="ECO:0000259" key="12">
    <source>
        <dbReference type="PROSITE" id="PS50110"/>
    </source>
</evidence>
<dbReference type="InterPro" id="IPR009057">
    <property type="entry name" value="Homeodomain-like_sf"/>
</dbReference>
<evidence type="ECO:0000256" key="9">
    <source>
        <dbReference type="SAM" id="SignalP"/>
    </source>
</evidence>
<dbReference type="SMART" id="SM00448">
    <property type="entry name" value="REC"/>
    <property type="match status" value="1"/>
</dbReference>
<dbReference type="InterPro" id="IPR036097">
    <property type="entry name" value="HisK_dim/P_sf"/>
</dbReference>
<comment type="catalytic activity">
    <reaction evidence="1">
        <text>ATP + protein L-histidine = ADP + protein N-phospho-L-histidine.</text>
        <dbReference type="EC" id="2.7.13.3"/>
    </reaction>
</comment>
<dbReference type="Pfam" id="PF00072">
    <property type="entry name" value="Response_reg"/>
    <property type="match status" value="1"/>
</dbReference>
<dbReference type="RefSeq" id="WP_252761191.1">
    <property type="nucleotide sequence ID" value="NZ_JAMXLY010000030.1"/>
</dbReference>
<keyword evidence="8" id="KW-1133">Transmembrane helix</keyword>
<dbReference type="InterPro" id="IPR003661">
    <property type="entry name" value="HisK_dim/P_dom"/>
</dbReference>
<evidence type="ECO:0000256" key="6">
    <source>
        <dbReference type="ARBA" id="ARBA00023163"/>
    </source>
</evidence>
<dbReference type="Proteomes" id="UP001204015">
    <property type="component" value="Unassembled WGS sequence"/>
</dbReference>
<dbReference type="Gene3D" id="3.30.565.10">
    <property type="entry name" value="Histidine kinase-like ATPase, C-terminal domain"/>
    <property type="match status" value="1"/>
</dbReference>
<accession>A0ABT1C040</accession>
<dbReference type="SUPFAM" id="SSF52172">
    <property type="entry name" value="CheY-like"/>
    <property type="match status" value="1"/>
</dbReference>
<sequence>MKKIRFIAVLLTLIFISLNIDAAINSKTYTSMNGLVGNTIMDMVQDDQGYIWIGTTCGLSRFDGYSFLNFNTFTNLHGQKTASIIGLLYIDHPNQLLWISSGSYDNGCYDLRKSRFVTYDRPVRSIPLEKRFLSTQGMWFYDSKTRARQVRYNGTSLSVFDYTKENRKLPSNHVSKIIEDADSNVWLCTTHGFTVVDKYNKVHILNTRDWILDVQVYKHLVLLLTKDNDVLIYGHSNRLLSRTHLPSVIGTVNKVTNTLIWKGRWLIFTPRITYAFDIRKRVFTKPSECQIPEGTTMDQDKGCQFVSDKLGNLWIFMPDGQLTKLDIKPRFSIYSSSKRYYRVCIGQDGLIYIATSNGLYTWNPKKKQLKHYLAEDDDAIIPSDFLSRVIADRSGAIWIAADNAGIVRLSSPVSLDFRYIYPTAYYLFGQSNMIQAVASESRQNIVFSTRDNTLYHYDLRSNQVTGRENFPRPIYAYCKDRNGNIWIGTKGGGLFINGTQYTREEKTNPIPSDDISDIISDSQGRIWVATGGSGLLLMNYKKGKPLKFRQFLNRDINESRIQDLKCDLQGRLWVGTFDGLFCLDTRQKELSDKSFLHFSLTNHQLPANDVSCICTSPDGSIWIGTGGTGVIHCRLTGQKLSYRQFGTLQGLSNNYIHSIASDLKGGIWIGTESGLSHLKANEENSERVRTYQLSQDFRGNIFSDNSAVLLSTGTLLFGTSHGLAVIKPESKRQHSSVPFPVRITDLIINGMSIFADDSNTPESFQLRAALSQQEPLSLSHRQNSLAIHFSDFNYAESGTTGYQFYMEPLQKSWQRYTNKNHTSYSHLDPGTYTFHLRSIGTNGNKSQEITLKITIRHPWYSSIWAWGIYLILIAMVTGYIFNNVKERVRFHQQLAVDRQISEFRINFFTHIAHEFRTPIAIIQNAVAQLVDPKTNQVSKSALQASKRGTGRLLRLVNQLMEFRRISTGNQHLKIEKDDVIGFIRKIYQDFWSYAKQKEIHLSFTPFSKAHDLFFDHEMLETMVYNLLSNAIKYTPEKGFVNLHIKLSDDFRNMIIEIANTGDSITPEQQRTLFQPFMHGYVSQGGMGIGLYNAHKMACLHHGDLTYERKADRNVFTITLPTTTESYKASDFNTATAIHQKQGKSSDHTDPTTSLIREIQPKAFNHQTVVIIEDDPDMMEQLKEIVGKYFTVSGYMSGNTGYEGALKTHPELLLCDVILPDRDGYSIVRQLRQQPDTKDIPVIMLTSLDDEEHQIKGYQAGADDYMVKPCNYKLLILRICQLIKWHKEKASVLSNQQQKPQSIAPTSTGTTDVLITSSADQLFLSRMNSCIDQHLNDPNFNVDQLAALMCIGRTTFYGKAKELLGMPPKRYLIQKRLEKAARMLQSEGLSISEVSYKTGFSSPQYFNRCFKEHFGISPSRYGKRQSHPKAGETAAL</sequence>
<dbReference type="PROSITE" id="PS00041">
    <property type="entry name" value="HTH_ARAC_FAMILY_1"/>
    <property type="match status" value="1"/>
</dbReference>
<dbReference type="InterPro" id="IPR011123">
    <property type="entry name" value="Y_Y_Y"/>
</dbReference>
<keyword evidence="3 7" id="KW-0597">Phosphoprotein</keyword>
<dbReference type="PANTHER" id="PTHR43547:SF2">
    <property type="entry name" value="HYBRID SIGNAL TRANSDUCTION HISTIDINE KINASE C"/>
    <property type="match status" value="1"/>
</dbReference>
<evidence type="ECO:0000256" key="2">
    <source>
        <dbReference type="ARBA" id="ARBA00012438"/>
    </source>
</evidence>
<evidence type="ECO:0000259" key="10">
    <source>
        <dbReference type="PROSITE" id="PS01124"/>
    </source>
</evidence>
<keyword evidence="5" id="KW-0238">DNA-binding</keyword>
<dbReference type="SUPFAM" id="SSF46689">
    <property type="entry name" value="Homeodomain-like"/>
    <property type="match status" value="1"/>
</dbReference>
<dbReference type="InterPro" id="IPR005467">
    <property type="entry name" value="His_kinase_dom"/>
</dbReference>
<dbReference type="InterPro" id="IPR013783">
    <property type="entry name" value="Ig-like_fold"/>
</dbReference>
<keyword evidence="8" id="KW-0812">Transmembrane</keyword>
<organism evidence="13 14">
    <name type="scientific">Segatella cerevisiae</name>
    <dbReference type="NCBI Taxonomy" id="2053716"/>
    <lineage>
        <taxon>Bacteria</taxon>
        <taxon>Pseudomonadati</taxon>
        <taxon>Bacteroidota</taxon>
        <taxon>Bacteroidia</taxon>
        <taxon>Bacteroidales</taxon>
        <taxon>Prevotellaceae</taxon>
        <taxon>Segatella</taxon>
    </lineage>
</organism>
<evidence type="ECO:0000256" key="4">
    <source>
        <dbReference type="ARBA" id="ARBA00023015"/>
    </source>
</evidence>
<evidence type="ECO:0000313" key="13">
    <source>
        <dbReference type="EMBL" id="MCO6025833.1"/>
    </source>
</evidence>
<dbReference type="EMBL" id="JAMXLY010000030">
    <property type="protein sequence ID" value="MCO6025833.1"/>
    <property type="molecule type" value="Genomic_DNA"/>
</dbReference>
<feature type="domain" description="HTH araC/xylS-type" evidence="10">
    <location>
        <begin position="1324"/>
        <end position="1423"/>
    </location>
</feature>
<feature type="domain" description="Response regulatory" evidence="12">
    <location>
        <begin position="1167"/>
        <end position="1282"/>
    </location>
</feature>
<dbReference type="InterPro" id="IPR011006">
    <property type="entry name" value="CheY-like_superfamily"/>
</dbReference>
<dbReference type="InterPro" id="IPR020449">
    <property type="entry name" value="Tscrpt_reg_AraC-type_HTH"/>
</dbReference>
<dbReference type="SMART" id="SM00388">
    <property type="entry name" value="HisKA"/>
    <property type="match status" value="1"/>
</dbReference>
<evidence type="ECO:0000256" key="8">
    <source>
        <dbReference type="SAM" id="Phobius"/>
    </source>
</evidence>
<dbReference type="Gene3D" id="2.130.10.10">
    <property type="entry name" value="YVTN repeat-like/Quinoprotein amine dehydrogenase"/>
    <property type="match status" value="3"/>
</dbReference>
<evidence type="ECO:0000256" key="5">
    <source>
        <dbReference type="ARBA" id="ARBA00023125"/>
    </source>
</evidence>
<dbReference type="PROSITE" id="PS50109">
    <property type="entry name" value="HIS_KIN"/>
    <property type="match status" value="1"/>
</dbReference>
<dbReference type="Gene3D" id="2.60.40.10">
    <property type="entry name" value="Immunoglobulins"/>
    <property type="match status" value="1"/>
</dbReference>
<feature type="domain" description="Histidine kinase" evidence="11">
    <location>
        <begin position="910"/>
        <end position="1123"/>
    </location>
</feature>
<dbReference type="PANTHER" id="PTHR43547">
    <property type="entry name" value="TWO-COMPONENT HISTIDINE KINASE"/>
    <property type="match status" value="1"/>
</dbReference>
<keyword evidence="4" id="KW-0805">Transcription regulation</keyword>
<dbReference type="SUPFAM" id="SSF101898">
    <property type="entry name" value="NHL repeat"/>
    <property type="match status" value="1"/>
</dbReference>
<feature type="transmembrane region" description="Helical" evidence="8">
    <location>
        <begin position="863"/>
        <end position="881"/>
    </location>
</feature>
<dbReference type="SMART" id="SM00387">
    <property type="entry name" value="HATPase_c"/>
    <property type="match status" value="1"/>
</dbReference>
<gene>
    <name evidence="13" type="ORF">NG821_08285</name>
</gene>
<evidence type="ECO:0000313" key="14">
    <source>
        <dbReference type="Proteomes" id="UP001204015"/>
    </source>
</evidence>
<keyword evidence="8" id="KW-0472">Membrane</keyword>
<dbReference type="Gene3D" id="1.10.287.130">
    <property type="match status" value="1"/>
</dbReference>
<dbReference type="SUPFAM" id="SSF47384">
    <property type="entry name" value="Homodimeric domain of signal transducing histidine kinase"/>
    <property type="match status" value="1"/>
</dbReference>
<dbReference type="Pfam" id="PF07495">
    <property type="entry name" value="Y_Y_Y"/>
    <property type="match status" value="1"/>
</dbReference>
<dbReference type="InterPro" id="IPR001789">
    <property type="entry name" value="Sig_transdc_resp-reg_receiver"/>
</dbReference>
<feature type="signal peptide" evidence="9">
    <location>
        <begin position="1"/>
        <end position="22"/>
    </location>
</feature>
<dbReference type="PROSITE" id="PS50110">
    <property type="entry name" value="RESPONSE_REGULATORY"/>
    <property type="match status" value="1"/>
</dbReference>
<name>A0ABT1C040_9BACT</name>
<comment type="caution">
    <text evidence="13">The sequence shown here is derived from an EMBL/GenBank/DDBJ whole genome shotgun (WGS) entry which is preliminary data.</text>
</comment>
<dbReference type="InterPro" id="IPR011110">
    <property type="entry name" value="Reg_prop"/>
</dbReference>
<dbReference type="SMART" id="SM00342">
    <property type="entry name" value="HTH_ARAC"/>
    <property type="match status" value="1"/>
</dbReference>
<reference evidence="13 14" key="1">
    <citation type="submission" date="2022-06" db="EMBL/GenBank/DDBJ databases">
        <title>A taxonomic note on the genus Prevotella: Description of four novel genera and emended description of the genera Hallella and Xylanibacter.</title>
        <authorList>
            <person name="Hitch T.C.A."/>
        </authorList>
    </citation>
    <scope>NUCLEOTIDE SEQUENCE [LARGE SCALE GENOMIC DNA]</scope>
    <source>
        <strain evidence="13 14">DSM 100619</strain>
    </source>
</reference>
<protein>
    <recommendedName>
        <fullName evidence="2">histidine kinase</fullName>
        <ecNumber evidence="2">2.7.13.3</ecNumber>
    </recommendedName>
</protein>
<feature type="chain" id="PRO_5046467223" description="histidine kinase" evidence="9">
    <location>
        <begin position="23"/>
        <end position="1435"/>
    </location>
</feature>
<dbReference type="InterPro" id="IPR036890">
    <property type="entry name" value="HATPase_C_sf"/>
</dbReference>
<dbReference type="Pfam" id="PF00512">
    <property type="entry name" value="HisKA"/>
    <property type="match status" value="1"/>
</dbReference>
<dbReference type="InterPro" id="IPR015943">
    <property type="entry name" value="WD40/YVTN_repeat-like_dom_sf"/>
</dbReference>
<dbReference type="CDD" id="cd00082">
    <property type="entry name" value="HisKA"/>
    <property type="match status" value="1"/>
</dbReference>
<dbReference type="Gene3D" id="1.10.10.60">
    <property type="entry name" value="Homeodomain-like"/>
    <property type="match status" value="1"/>
</dbReference>
<evidence type="ECO:0000259" key="11">
    <source>
        <dbReference type="PROSITE" id="PS50109"/>
    </source>
</evidence>
<dbReference type="Pfam" id="PF02518">
    <property type="entry name" value="HATPase_c"/>
    <property type="match status" value="1"/>
</dbReference>
<dbReference type="InterPro" id="IPR003594">
    <property type="entry name" value="HATPase_dom"/>
</dbReference>
<evidence type="ECO:0000256" key="1">
    <source>
        <dbReference type="ARBA" id="ARBA00000085"/>
    </source>
</evidence>
<keyword evidence="14" id="KW-1185">Reference proteome</keyword>
<dbReference type="Gene3D" id="3.40.50.2300">
    <property type="match status" value="1"/>
</dbReference>
<dbReference type="PRINTS" id="PR00032">
    <property type="entry name" value="HTHARAC"/>
</dbReference>
<evidence type="ECO:0000256" key="3">
    <source>
        <dbReference type="ARBA" id="ARBA00022553"/>
    </source>
</evidence>
<dbReference type="Pfam" id="PF07494">
    <property type="entry name" value="Reg_prop"/>
    <property type="match status" value="4"/>
</dbReference>
<dbReference type="CDD" id="cd17574">
    <property type="entry name" value="REC_OmpR"/>
    <property type="match status" value="1"/>
</dbReference>
<dbReference type="InterPro" id="IPR018062">
    <property type="entry name" value="HTH_AraC-typ_CS"/>
</dbReference>
<keyword evidence="9" id="KW-0732">Signal</keyword>
<dbReference type="PROSITE" id="PS01124">
    <property type="entry name" value="HTH_ARAC_FAMILY_2"/>
    <property type="match status" value="1"/>
</dbReference>
<dbReference type="InterPro" id="IPR018060">
    <property type="entry name" value="HTH_AraC"/>
</dbReference>
<evidence type="ECO:0000256" key="7">
    <source>
        <dbReference type="PROSITE-ProRule" id="PRU00169"/>
    </source>
</evidence>
<feature type="modified residue" description="4-aspartylphosphate" evidence="7">
    <location>
        <position position="1215"/>
    </location>
</feature>
<proteinExistence type="predicted"/>
<dbReference type="Pfam" id="PF12833">
    <property type="entry name" value="HTH_18"/>
    <property type="match status" value="1"/>
</dbReference>
<dbReference type="SUPFAM" id="SSF55874">
    <property type="entry name" value="ATPase domain of HSP90 chaperone/DNA topoisomerase II/histidine kinase"/>
    <property type="match status" value="1"/>
</dbReference>